<dbReference type="EMBL" id="JARKIB010000003">
    <property type="protein sequence ID" value="KAJ7782680.1"/>
    <property type="molecule type" value="Genomic_DNA"/>
</dbReference>
<comment type="caution">
    <text evidence="2">The sequence shown here is derived from an EMBL/GenBank/DDBJ whole genome shotgun (WGS) entry which is preliminary data.</text>
</comment>
<reference evidence="2" key="1">
    <citation type="submission" date="2023-03" db="EMBL/GenBank/DDBJ databases">
        <title>Massive genome expansion in bonnet fungi (Mycena s.s.) driven by repeated elements and novel gene families across ecological guilds.</title>
        <authorList>
            <consortium name="Lawrence Berkeley National Laboratory"/>
            <person name="Harder C.B."/>
            <person name="Miyauchi S."/>
            <person name="Viragh M."/>
            <person name="Kuo A."/>
            <person name="Thoen E."/>
            <person name="Andreopoulos B."/>
            <person name="Lu D."/>
            <person name="Skrede I."/>
            <person name="Drula E."/>
            <person name="Henrissat B."/>
            <person name="Morin E."/>
            <person name="Kohler A."/>
            <person name="Barry K."/>
            <person name="LaButti K."/>
            <person name="Morin E."/>
            <person name="Salamov A."/>
            <person name="Lipzen A."/>
            <person name="Mereny Z."/>
            <person name="Hegedus B."/>
            <person name="Baldrian P."/>
            <person name="Stursova M."/>
            <person name="Weitz H."/>
            <person name="Taylor A."/>
            <person name="Grigoriev I.V."/>
            <person name="Nagy L.G."/>
            <person name="Martin F."/>
            <person name="Kauserud H."/>
        </authorList>
    </citation>
    <scope>NUCLEOTIDE SEQUENCE</scope>
    <source>
        <strain evidence="2">CBHHK182m</strain>
    </source>
</reference>
<dbReference type="InterPro" id="IPR011333">
    <property type="entry name" value="SKP1/BTB/POZ_sf"/>
</dbReference>
<evidence type="ECO:0000313" key="2">
    <source>
        <dbReference type="EMBL" id="KAJ7782680.1"/>
    </source>
</evidence>
<dbReference type="AlphaFoldDB" id="A0AAD7P056"/>
<evidence type="ECO:0000313" key="3">
    <source>
        <dbReference type="Proteomes" id="UP001215598"/>
    </source>
</evidence>
<dbReference type="Proteomes" id="UP001215598">
    <property type="component" value="Unassembled WGS sequence"/>
</dbReference>
<proteinExistence type="predicted"/>
<dbReference type="Pfam" id="PF00651">
    <property type="entry name" value="BTB"/>
    <property type="match status" value="1"/>
</dbReference>
<sequence>MPNCERVIDASVRWRFAGGWDMAEDKEYRLSSRSILQVALAMTSPPAKRQRTEIAITRSEIWYQDGSVVLQAQDTQFRVHWSLLSQNSSFFRDMQSLPQPPEEPTVDGCHLIELPDDAIDVKWVLKALYTPSFLAQTALPFAAVAAHIRLGRKYDFRELLDLAVSRLIYEHPTTLEEYDALVNPYQSTRIIPHRGIELDIVTLARKNDILCVLPCAYYRVLRQATSADSLFKYVKTDDGTQVSLALVDLRRCVSGREKILDVQSKSGYPSGWHRHYVPGPNCTGLERCVETREKYLCAYLDTLTSWRGLKKVKLTNTRFCAVCQQDIVESNAAGRRRMWDELPGMFNIAPSWGELKNEL</sequence>
<dbReference type="SMART" id="SM00225">
    <property type="entry name" value="BTB"/>
    <property type="match status" value="1"/>
</dbReference>
<evidence type="ECO:0000259" key="1">
    <source>
        <dbReference type="PROSITE" id="PS50097"/>
    </source>
</evidence>
<dbReference type="PROSITE" id="PS50097">
    <property type="entry name" value="BTB"/>
    <property type="match status" value="1"/>
</dbReference>
<dbReference type="SUPFAM" id="SSF54695">
    <property type="entry name" value="POZ domain"/>
    <property type="match status" value="1"/>
</dbReference>
<accession>A0AAD7P056</accession>
<name>A0AAD7P056_9AGAR</name>
<dbReference type="InterPro" id="IPR000210">
    <property type="entry name" value="BTB/POZ_dom"/>
</dbReference>
<feature type="domain" description="BTB" evidence="1">
    <location>
        <begin position="66"/>
        <end position="130"/>
    </location>
</feature>
<gene>
    <name evidence="2" type="ORF">B0H16DRAFT_464680</name>
</gene>
<organism evidence="2 3">
    <name type="scientific">Mycena metata</name>
    <dbReference type="NCBI Taxonomy" id="1033252"/>
    <lineage>
        <taxon>Eukaryota</taxon>
        <taxon>Fungi</taxon>
        <taxon>Dikarya</taxon>
        <taxon>Basidiomycota</taxon>
        <taxon>Agaricomycotina</taxon>
        <taxon>Agaricomycetes</taxon>
        <taxon>Agaricomycetidae</taxon>
        <taxon>Agaricales</taxon>
        <taxon>Marasmiineae</taxon>
        <taxon>Mycenaceae</taxon>
        <taxon>Mycena</taxon>
    </lineage>
</organism>
<protein>
    <recommendedName>
        <fullName evidence="1">BTB domain-containing protein</fullName>
    </recommendedName>
</protein>
<dbReference type="CDD" id="cd18186">
    <property type="entry name" value="BTB_POZ_ZBTB_KLHL-like"/>
    <property type="match status" value="1"/>
</dbReference>
<keyword evidence="3" id="KW-1185">Reference proteome</keyword>
<dbReference type="Gene3D" id="3.30.710.10">
    <property type="entry name" value="Potassium Channel Kv1.1, Chain A"/>
    <property type="match status" value="1"/>
</dbReference>